<accession>A0AAN8SV42</accession>
<proteinExistence type="predicted"/>
<protein>
    <submittedName>
        <fullName evidence="2">Uncharacterized protein</fullName>
    </submittedName>
</protein>
<organism evidence="2 3">
    <name type="scientific">Solanum bulbocastanum</name>
    <name type="common">Wild potato</name>
    <dbReference type="NCBI Taxonomy" id="147425"/>
    <lineage>
        <taxon>Eukaryota</taxon>
        <taxon>Viridiplantae</taxon>
        <taxon>Streptophyta</taxon>
        <taxon>Embryophyta</taxon>
        <taxon>Tracheophyta</taxon>
        <taxon>Spermatophyta</taxon>
        <taxon>Magnoliopsida</taxon>
        <taxon>eudicotyledons</taxon>
        <taxon>Gunneridae</taxon>
        <taxon>Pentapetalae</taxon>
        <taxon>asterids</taxon>
        <taxon>lamiids</taxon>
        <taxon>Solanales</taxon>
        <taxon>Solanaceae</taxon>
        <taxon>Solanoideae</taxon>
        <taxon>Solaneae</taxon>
        <taxon>Solanum</taxon>
    </lineage>
</organism>
<keyword evidence="3" id="KW-1185">Reference proteome</keyword>
<comment type="caution">
    <text evidence="2">The sequence shown here is derived from an EMBL/GenBank/DDBJ whole genome shotgun (WGS) entry which is preliminary data.</text>
</comment>
<evidence type="ECO:0000256" key="1">
    <source>
        <dbReference type="SAM" id="MobiDB-lite"/>
    </source>
</evidence>
<name>A0AAN8SV42_SOLBU</name>
<evidence type="ECO:0000313" key="2">
    <source>
        <dbReference type="EMBL" id="KAK6774802.1"/>
    </source>
</evidence>
<gene>
    <name evidence="2" type="ORF">RDI58_030041</name>
</gene>
<dbReference type="Proteomes" id="UP001371456">
    <property type="component" value="Unassembled WGS sequence"/>
</dbReference>
<dbReference type="AlphaFoldDB" id="A0AAN8SV42"/>
<sequence>MEFKLVEKKNRASRNLGKDRELSRLS</sequence>
<feature type="region of interest" description="Disordered" evidence="1">
    <location>
        <begin position="1"/>
        <end position="26"/>
    </location>
</feature>
<reference evidence="2 3" key="1">
    <citation type="submission" date="2024-02" db="EMBL/GenBank/DDBJ databases">
        <title>de novo genome assembly of Solanum bulbocastanum strain 11H21.</title>
        <authorList>
            <person name="Hosaka A.J."/>
        </authorList>
    </citation>
    <scope>NUCLEOTIDE SEQUENCE [LARGE SCALE GENOMIC DNA]</scope>
    <source>
        <tissue evidence="2">Young leaves</tissue>
    </source>
</reference>
<evidence type="ECO:0000313" key="3">
    <source>
        <dbReference type="Proteomes" id="UP001371456"/>
    </source>
</evidence>
<dbReference type="EMBL" id="JBANQN010000012">
    <property type="protein sequence ID" value="KAK6774802.1"/>
    <property type="molecule type" value="Genomic_DNA"/>
</dbReference>